<keyword evidence="1 3" id="KW-0547">Nucleotide-binding</keyword>
<evidence type="ECO:0000256" key="3">
    <source>
        <dbReference type="HAMAP-Rule" id="MF_00632"/>
    </source>
</evidence>
<gene>
    <name evidence="4" type="ORF">GEMMAAP_06730</name>
</gene>
<dbReference type="NCBIfam" id="NF003819">
    <property type="entry name" value="PRK05412.1"/>
    <property type="match status" value="1"/>
</dbReference>
<dbReference type="AlphaFoldDB" id="A0A143BJ99"/>
<dbReference type="eggNOG" id="COG1666">
    <property type="taxonomic scope" value="Bacteria"/>
</dbReference>
<sequence length="166" mass="18448">MASAYSFDVTTGCDLQEVDNAVNQAQKEVAQRFDFKGSHILIDFKRADAVIHIEAEGEMRHDALIDVLRGKLIKRGVSVKNLEFTDPKPGSHEILRSEIKLKMALDSETAKKVTAAVKEAKLKKITASIQGEQVRISSPDKDMLQECIAMLRGGEFGVELQFGNFR</sequence>
<reference evidence="4 5" key="2">
    <citation type="journal article" date="2016" name="Environ. Microbiol. Rep.">
        <title>Metagenomic evidence for the presence of phototrophic Gemmatimonadetes bacteria in diverse environments.</title>
        <authorList>
            <person name="Zeng Y."/>
            <person name="Baumbach J."/>
            <person name="Barbosa E.G."/>
            <person name="Azevedo V."/>
            <person name="Zhang C."/>
            <person name="Koblizek M."/>
        </authorList>
    </citation>
    <scope>NUCLEOTIDE SEQUENCE [LARGE SCALE GENOMIC DNA]</scope>
    <source>
        <strain evidence="4 5">AP64</strain>
    </source>
</reference>
<dbReference type="GO" id="GO:0000166">
    <property type="term" value="F:nucleotide binding"/>
    <property type="evidence" value="ECO:0007669"/>
    <property type="project" value="UniProtKB-UniRule"/>
</dbReference>
<dbReference type="SUPFAM" id="SSF89963">
    <property type="entry name" value="YajQ-like"/>
    <property type="match status" value="2"/>
</dbReference>
<dbReference type="InterPro" id="IPR035571">
    <property type="entry name" value="UPF0234-like_C"/>
</dbReference>
<dbReference type="Gene3D" id="3.30.70.990">
    <property type="entry name" value="YajQ-like, domain 2"/>
    <property type="match status" value="1"/>
</dbReference>
<dbReference type="PANTHER" id="PTHR30476">
    <property type="entry name" value="UPF0234 PROTEIN YAJQ"/>
    <property type="match status" value="1"/>
</dbReference>
<dbReference type="KEGG" id="gph:GEMMAAP_06730"/>
<evidence type="ECO:0000313" key="5">
    <source>
        <dbReference type="Proteomes" id="UP000076404"/>
    </source>
</evidence>
<dbReference type="CDD" id="cd11740">
    <property type="entry name" value="YajQ_like"/>
    <property type="match status" value="1"/>
</dbReference>
<comment type="function">
    <text evidence="3">Nucleotide-binding protein.</text>
</comment>
<protein>
    <recommendedName>
        <fullName evidence="3">Nucleotide-binding protein GEMMAAP_06730</fullName>
    </recommendedName>
</protein>
<organism evidence="4 5">
    <name type="scientific">Gemmatimonas phototrophica</name>
    <dbReference type="NCBI Taxonomy" id="1379270"/>
    <lineage>
        <taxon>Bacteria</taxon>
        <taxon>Pseudomonadati</taxon>
        <taxon>Gemmatimonadota</taxon>
        <taxon>Gemmatimonadia</taxon>
        <taxon>Gemmatimonadales</taxon>
        <taxon>Gemmatimonadaceae</taxon>
        <taxon>Gemmatimonas</taxon>
    </lineage>
</organism>
<evidence type="ECO:0000256" key="2">
    <source>
        <dbReference type="ARBA" id="ARBA00093450"/>
    </source>
</evidence>
<evidence type="ECO:0000313" key="4">
    <source>
        <dbReference type="EMBL" id="AMW04622.1"/>
    </source>
</evidence>
<accession>A0A143BJ99</accession>
<dbReference type="HAMAP" id="MF_00632">
    <property type="entry name" value="UPF0234"/>
    <property type="match status" value="1"/>
</dbReference>
<dbReference type="InterPro" id="IPR035570">
    <property type="entry name" value="UPF0234_N"/>
</dbReference>
<dbReference type="STRING" id="1379270.GEMMAAP_06730"/>
<dbReference type="InterPro" id="IPR007551">
    <property type="entry name" value="YajQ/Smlt4090-like"/>
</dbReference>
<name>A0A143BJ99_9BACT</name>
<dbReference type="OrthoDB" id="9801447at2"/>
<evidence type="ECO:0000256" key="1">
    <source>
        <dbReference type="ARBA" id="ARBA00022741"/>
    </source>
</evidence>
<comment type="similarity">
    <text evidence="2 3">Belongs to the YajQ family.</text>
</comment>
<dbReference type="GO" id="GO:0005829">
    <property type="term" value="C:cytosol"/>
    <property type="evidence" value="ECO:0007669"/>
    <property type="project" value="TreeGrafter"/>
</dbReference>
<dbReference type="RefSeq" id="WP_026850366.1">
    <property type="nucleotide sequence ID" value="NZ_CP011454.1"/>
</dbReference>
<dbReference type="EMBL" id="CP011454">
    <property type="protein sequence ID" value="AMW04622.1"/>
    <property type="molecule type" value="Genomic_DNA"/>
</dbReference>
<dbReference type="PANTHER" id="PTHR30476:SF0">
    <property type="entry name" value="UPF0234 PROTEIN YAJQ"/>
    <property type="match status" value="1"/>
</dbReference>
<dbReference type="InterPro" id="IPR036183">
    <property type="entry name" value="YajQ-like_sf"/>
</dbReference>
<dbReference type="Pfam" id="PF04461">
    <property type="entry name" value="YajQ"/>
    <property type="match status" value="1"/>
</dbReference>
<reference evidence="4 5" key="1">
    <citation type="journal article" date="2014" name="Proc. Natl. Acad. Sci. U.S.A.">
        <title>Functional type 2 photosynthetic reaction centers found in the rare bacterial phylum Gemmatimonadetes.</title>
        <authorList>
            <person name="Zeng Y."/>
            <person name="Feng F."/>
            <person name="Medova H."/>
            <person name="Dean J."/>
            <person name="Koblizek M."/>
        </authorList>
    </citation>
    <scope>NUCLEOTIDE SEQUENCE [LARGE SCALE GENOMIC DNA]</scope>
    <source>
        <strain evidence="4 5">AP64</strain>
    </source>
</reference>
<dbReference type="Proteomes" id="UP000076404">
    <property type="component" value="Chromosome"/>
</dbReference>
<proteinExistence type="inferred from homology"/>
<keyword evidence="5" id="KW-1185">Reference proteome</keyword>
<dbReference type="Gene3D" id="3.30.70.860">
    <property type="match status" value="1"/>
</dbReference>